<accession>A0A1X2HK50</accession>
<evidence type="ECO:0008006" key="3">
    <source>
        <dbReference type="Google" id="ProtNLM"/>
    </source>
</evidence>
<comment type="caution">
    <text evidence="1">The sequence shown here is derived from an EMBL/GenBank/DDBJ whole genome shotgun (WGS) entry which is preliminary data.</text>
</comment>
<evidence type="ECO:0000313" key="2">
    <source>
        <dbReference type="Proteomes" id="UP000193560"/>
    </source>
</evidence>
<dbReference type="PANTHER" id="PTHR28532:SF1">
    <property type="entry name" value="ORAL CANCER OVEREXPRESSED 1"/>
    <property type="match status" value="1"/>
</dbReference>
<sequence length="132" mass="15292">MPEILERSQDLESLCYLETMFEEHGFDDGYRDGEKSGELEGPYELGREIGFYSGCIDTWGELATRHPGKINPRALRHMDTLRTMIADFPTTNNPDADMYALRDKMKNKMRVITSLLNVQQKYIMTEAPKMTY</sequence>
<name>A0A1X2HK50_9FUNG</name>
<reference evidence="1 2" key="1">
    <citation type="submission" date="2016-07" db="EMBL/GenBank/DDBJ databases">
        <title>Pervasive Adenine N6-methylation of Active Genes in Fungi.</title>
        <authorList>
            <consortium name="DOE Joint Genome Institute"/>
            <person name="Mondo S.J."/>
            <person name="Dannebaum R.O."/>
            <person name="Kuo R.C."/>
            <person name="Labutti K."/>
            <person name="Haridas S."/>
            <person name="Kuo A."/>
            <person name="Salamov A."/>
            <person name="Ahrendt S.R."/>
            <person name="Lipzen A."/>
            <person name="Sullivan W."/>
            <person name="Andreopoulos W.B."/>
            <person name="Clum A."/>
            <person name="Lindquist E."/>
            <person name="Daum C."/>
            <person name="Ramamoorthy G.K."/>
            <person name="Gryganskyi A."/>
            <person name="Culley D."/>
            <person name="Magnuson J.K."/>
            <person name="James T.Y."/>
            <person name="O'Malley M.A."/>
            <person name="Stajich J.E."/>
            <person name="Spatafora J.W."/>
            <person name="Visel A."/>
            <person name="Grigoriev I.V."/>
        </authorList>
    </citation>
    <scope>NUCLEOTIDE SEQUENCE [LARGE SCALE GENOMIC DNA]</scope>
    <source>
        <strain evidence="1 2">NRRL 1336</strain>
    </source>
</reference>
<organism evidence="1 2">
    <name type="scientific">Absidia repens</name>
    <dbReference type="NCBI Taxonomy" id="90262"/>
    <lineage>
        <taxon>Eukaryota</taxon>
        <taxon>Fungi</taxon>
        <taxon>Fungi incertae sedis</taxon>
        <taxon>Mucoromycota</taxon>
        <taxon>Mucoromycotina</taxon>
        <taxon>Mucoromycetes</taxon>
        <taxon>Mucorales</taxon>
        <taxon>Cunninghamellaceae</taxon>
        <taxon>Absidia</taxon>
    </lineage>
</organism>
<dbReference type="EMBL" id="MCGE01000062">
    <property type="protein sequence ID" value="ORY99473.1"/>
    <property type="molecule type" value="Genomic_DNA"/>
</dbReference>
<evidence type="ECO:0000313" key="1">
    <source>
        <dbReference type="EMBL" id="ORY99473.1"/>
    </source>
</evidence>
<dbReference type="Proteomes" id="UP000193560">
    <property type="component" value="Unassembled WGS sequence"/>
</dbReference>
<dbReference type="AlphaFoldDB" id="A0A1X2HK50"/>
<dbReference type="OrthoDB" id="48036at2759"/>
<protein>
    <recommendedName>
        <fullName evidence="3">Essential protein Yae1 N-terminal domain-containing protein</fullName>
    </recommendedName>
</protein>
<keyword evidence="2" id="KW-1185">Reference proteome</keyword>
<gene>
    <name evidence="1" type="ORF">BCR42DRAFT_430253</name>
</gene>
<dbReference type="PANTHER" id="PTHR28532">
    <property type="entry name" value="GEO13458P1"/>
    <property type="match status" value="1"/>
</dbReference>
<proteinExistence type="predicted"/>
<dbReference type="STRING" id="90262.A0A1X2HK50"/>
<dbReference type="InterPro" id="IPR052436">
    <property type="entry name" value="LTO1_adapter"/>
</dbReference>